<evidence type="ECO:0000256" key="1">
    <source>
        <dbReference type="ARBA" id="ARBA00001946"/>
    </source>
</evidence>
<dbReference type="NCBIfam" id="TIGR02150">
    <property type="entry name" value="IPP_isom_1"/>
    <property type="match status" value="1"/>
</dbReference>
<evidence type="ECO:0000256" key="11">
    <source>
        <dbReference type="ARBA" id="ARBA00023211"/>
    </source>
</evidence>
<evidence type="ECO:0000256" key="6">
    <source>
        <dbReference type="ARBA" id="ARBA00022516"/>
    </source>
</evidence>
<evidence type="ECO:0000256" key="7">
    <source>
        <dbReference type="ARBA" id="ARBA00022723"/>
    </source>
</evidence>
<comment type="pathway">
    <text evidence="2">Isoprenoid biosynthesis; dimethylallyl diphosphate biosynthesis; dimethylallyl diphosphate from isopentenyl diphosphate: step 1/1.</text>
</comment>
<comment type="cofactor">
    <cofactor evidence="1">
        <name>Mg(2+)</name>
        <dbReference type="ChEBI" id="CHEBI:18420"/>
    </cofactor>
</comment>
<dbReference type="PROSITE" id="PS51462">
    <property type="entry name" value="NUDIX"/>
    <property type="match status" value="1"/>
</dbReference>
<dbReference type="GO" id="GO:0005737">
    <property type="term" value="C:cytoplasm"/>
    <property type="evidence" value="ECO:0007669"/>
    <property type="project" value="TreeGrafter"/>
</dbReference>
<evidence type="ECO:0000256" key="12">
    <source>
        <dbReference type="ARBA" id="ARBA00023229"/>
    </source>
</evidence>
<dbReference type="GO" id="GO:0046872">
    <property type="term" value="F:metal ion binding"/>
    <property type="evidence" value="ECO:0007669"/>
    <property type="project" value="UniProtKB-KW"/>
</dbReference>
<dbReference type="Pfam" id="PF00293">
    <property type="entry name" value="NUDIX"/>
    <property type="match status" value="1"/>
</dbReference>
<dbReference type="SUPFAM" id="SSF55811">
    <property type="entry name" value="Nudix"/>
    <property type="match status" value="1"/>
</dbReference>
<evidence type="ECO:0000256" key="13">
    <source>
        <dbReference type="ARBA" id="ARBA00023235"/>
    </source>
</evidence>
<keyword evidence="13 15" id="KW-0413">Isomerase</keyword>
<dbReference type="InterPro" id="IPR056375">
    <property type="entry name" value="Idi_bact"/>
</dbReference>
<evidence type="ECO:0000256" key="5">
    <source>
        <dbReference type="ARBA" id="ARBA00022490"/>
    </source>
</evidence>
<comment type="caution">
    <text evidence="15">The sequence shown here is derived from an EMBL/GenBank/DDBJ whole genome shotgun (WGS) entry which is preliminary data.</text>
</comment>
<keyword evidence="12" id="KW-0414">Isoprene biosynthesis</keyword>
<sequence length="223" mass="25058">MEAEPLAGHDTEQVALMTEECILVDERDAALGGASKVECHHGAGQLHRAFSLLIFDSRDRLLLQQRSPGKITFPGVWANSCCSHPLHRAAELEERDALGVKRAAQRKLEQELGVPPAEAPLERMVFMTRMLYRARADAEWVEHEMDHIICLRADVTPRPNPNEIAEARWVTEAELRELLDSEPVGPWFRLIAERLLPAWWADLDGLAGMSDGEIHDMGEVAWS</sequence>
<keyword evidence="10" id="KW-0443">Lipid metabolism</keyword>
<evidence type="ECO:0000256" key="8">
    <source>
        <dbReference type="ARBA" id="ARBA00022842"/>
    </source>
</evidence>
<keyword evidence="6" id="KW-0444">Lipid biosynthesis</keyword>
<keyword evidence="8" id="KW-0460">Magnesium</keyword>
<dbReference type="EC" id="5.3.3.2" evidence="4"/>
<dbReference type="UniPathway" id="UPA00059">
    <property type="reaction ID" value="UER00104"/>
</dbReference>
<dbReference type="NCBIfam" id="NF002995">
    <property type="entry name" value="PRK03759.1"/>
    <property type="match status" value="1"/>
</dbReference>
<dbReference type="GO" id="GO:0006694">
    <property type="term" value="P:steroid biosynthetic process"/>
    <property type="evidence" value="ECO:0007669"/>
    <property type="project" value="UniProtKB-KW"/>
</dbReference>
<dbReference type="PANTHER" id="PTHR10885:SF0">
    <property type="entry name" value="ISOPENTENYL-DIPHOSPHATE DELTA-ISOMERASE"/>
    <property type="match status" value="1"/>
</dbReference>
<keyword evidence="7" id="KW-0479">Metal-binding</keyword>
<dbReference type="GO" id="GO:0009240">
    <property type="term" value="P:isopentenyl diphosphate biosynthetic process"/>
    <property type="evidence" value="ECO:0007669"/>
    <property type="project" value="TreeGrafter"/>
</dbReference>
<dbReference type="CDD" id="cd02885">
    <property type="entry name" value="NUDIX_IPP_Isomerase"/>
    <property type="match status" value="1"/>
</dbReference>
<dbReference type="HAMAP" id="MF_00202">
    <property type="entry name" value="Idi"/>
    <property type="match status" value="1"/>
</dbReference>
<dbReference type="Gene3D" id="3.90.79.10">
    <property type="entry name" value="Nucleoside Triphosphate Pyrophosphohydrolase"/>
    <property type="match status" value="1"/>
</dbReference>
<reference evidence="16" key="1">
    <citation type="journal article" date="2019" name="bioRxiv">
        <title>Genome diversification in globally distributed novel marine Proteobacteria is linked to environmental adaptation.</title>
        <authorList>
            <person name="Zhou Z."/>
            <person name="Tran P.Q."/>
            <person name="Kieft K."/>
            <person name="Anantharaman K."/>
        </authorList>
    </citation>
    <scope>NUCLEOTIDE SEQUENCE [LARGE SCALE GENOMIC DNA]</scope>
</reference>
<evidence type="ECO:0000313" key="15">
    <source>
        <dbReference type="EMBL" id="HIG63947.1"/>
    </source>
</evidence>
<evidence type="ECO:0000259" key="14">
    <source>
        <dbReference type="PROSITE" id="PS51462"/>
    </source>
</evidence>
<keyword evidence="5" id="KW-0963">Cytoplasm</keyword>
<feature type="domain" description="Nudix hydrolase" evidence="14">
    <location>
        <begin position="45"/>
        <end position="192"/>
    </location>
</feature>
<dbReference type="EMBL" id="DUAV01000034">
    <property type="protein sequence ID" value="HIG63947.1"/>
    <property type="molecule type" value="Genomic_DNA"/>
</dbReference>
<organism evidence="15 16">
    <name type="scientific">Marine Group III euryarchaeote</name>
    <dbReference type="NCBI Taxonomy" id="2173149"/>
    <lineage>
        <taxon>Archaea</taxon>
        <taxon>Methanobacteriati</taxon>
        <taxon>Thermoplasmatota</taxon>
        <taxon>Thermoplasmata</taxon>
        <taxon>Candidatus Thermoprofundales</taxon>
    </lineage>
</organism>
<name>A0A7C8DDV8_9ARCH</name>
<dbReference type="FunFam" id="3.90.79.10:FF:000012">
    <property type="entry name" value="Isopentenyl-diphosphate Delta-isomerase 1"/>
    <property type="match status" value="1"/>
</dbReference>
<comment type="similarity">
    <text evidence="3">Belongs to the IPP isomerase type 1 family.</text>
</comment>
<dbReference type="InterPro" id="IPR015797">
    <property type="entry name" value="NUDIX_hydrolase-like_dom_sf"/>
</dbReference>
<keyword evidence="11" id="KW-0464">Manganese</keyword>
<protein>
    <recommendedName>
        <fullName evidence="4">isopentenyl-diphosphate Delta-isomerase</fullName>
        <ecNumber evidence="4">5.3.3.2</ecNumber>
    </recommendedName>
</protein>
<evidence type="ECO:0000313" key="16">
    <source>
        <dbReference type="Proteomes" id="UP000589516"/>
    </source>
</evidence>
<dbReference type="PANTHER" id="PTHR10885">
    <property type="entry name" value="ISOPENTENYL-DIPHOSPHATE DELTA-ISOMERASE"/>
    <property type="match status" value="1"/>
</dbReference>
<evidence type="ECO:0000256" key="9">
    <source>
        <dbReference type="ARBA" id="ARBA00022955"/>
    </source>
</evidence>
<keyword evidence="9" id="KW-0752">Steroid biosynthesis</keyword>
<evidence type="ECO:0000256" key="3">
    <source>
        <dbReference type="ARBA" id="ARBA00007579"/>
    </source>
</evidence>
<dbReference type="GO" id="GO:0050992">
    <property type="term" value="P:dimethylallyl diphosphate biosynthetic process"/>
    <property type="evidence" value="ECO:0007669"/>
    <property type="project" value="UniProtKB-UniPathway"/>
</dbReference>
<dbReference type="PIRSF" id="PIRSF018427">
    <property type="entry name" value="Isopntndiph_ism"/>
    <property type="match status" value="1"/>
</dbReference>
<evidence type="ECO:0000256" key="10">
    <source>
        <dbReference type="ARBA" id="ARBA00023098"/>
    </source>
</evidence>
<dbReference type="AlphaFoldDB" id="A0A7C8DDV8"/>
<dbReference type="InterPro" id="IPR011876">
    <property type="entry name" value="IsopentenylPP_isomerase_typ1"/>
</dbReference>
<dbReference type="InterPro" id="IPR000086">
    <property type="entry name" value="NUDIX_hydrolase_dom"/>
</dbReference>
<gene>
    <name evidence="15" type="primary">idi</name>
    <name evidence="15" type="ORF">EYQ16_05485</name>
</gene>
<evidence type="ECO:0000256" key="2">
    <source>
        <dbReference type="ARBA" id="ARBA00004826"/>
    </source>
</evidence>
<accession>A0A7C8DDV8</accession>
<evidence type="ECO:0000256" key="4">
    <source>
        <dbReference type="ARBA" id="ARBA00012057"/>
    </source>
</evidence>
<dbReference type="Proteomes" id="UP000589516">
    <property type="component" value="Unassembled WGS sequence"/>
</dbReference>
<dbReference type="GO" id="GO:0004452">
    <property type="term" value="F:isopentenyl-diphosphate delta-isomerase activity"/>
    <property type="evidence" value="ECO:0007669"/>
    <property type="project" value="UniProtKB-EC"/>
</dbReference>
<proteinExistence type="inferred from homology"/>